<keyword evidence="3" id="KW-1185">Reference proteome</keyword>
<feature type="region of interest" description="Disordered" evidence="1">
    <location>
        <begin position="159"/>
        <end position="226"/>
    </location>
</feature>
<protein>
    <submittedName>
        <fullName evidence="2">Uncharacterized protein</fullName>
    </submittedName>
</protein>
<accession>A0ABU0IXI2</accession>
<dbReference type="RefSeq" id="WP_307352841.1">
    <property type="nucleotide sequence ID" value="NZ_JAUSVS010000013.1"/>
</dbReference>
<organism evidence="2 3">
    <name type="scientific">Caulobacter ginsengisoli</name>
    <dbReference type="NCBI Taxonomy" id="400775"/>
    <lineage>
        <taxon>Bacteria</taxon>
        <taxon>Pseudomonadati</taxon>
        <taxon>Pseudomonadota</taxon>
        <taxon>Alphaproteobacteria</taxon>
        <taxon>Caulobacterales</taxon>
        <taxon>Caulobacteraceae</taxon>
        <taxon>Caulobacter</taxon>
    </lineage>
</organism>
<dbReference type="EMBL" id="JAUSVS010000013">
    <property type="protein sequence ID" value="MDQ0466705.1"/>
    <property type="molecule type" value="Genomic_DNA"/>
</dbReference>
<evidence type="ECO:0000313" key="2">
    <source>
        <dbReference type="EMBL" id="MDQ0466705.1"/>
    </source>
</evidence>
<feature type="compositionally biased region" description="Acidic residues" evidence="1">
    <location>
        <begin position="164"/>
        <end position="199"/>
    </location>
</feature>
<gene>
    <name evidence="2" type="ORF">QO010_004501</name>
</gene>
<sequence>MKFRIAFIPSTATPRGEALDGAISEILLGFEWRQDDTGEAIQLEDGVWVEVFREKEAAWFLVLNPVEPGLPLAALVRNLAERTASLFCFDMHDTIYEAWEADQRLPPLAGSNDQFAKAEFNDVLEPILSQAMADFAAATEADIQALRQSSTLGVCACLPRPYDEPTDEPETDELETAEPGTDEDEPVVDPSEEAVDPETAEWQAEPEPVTSPSANPAIVEGPRGPGLFQKLSDMLFGKAI</sequence>
<evidence type="ECO:0000256" key="1">
    <source>
        <dbReference type="SAM" id="MobiDB-lite"/>
    </source>
</evidence>
<dbReference type="Proteomes" id="UP001228905">
    <property type="component" value="Unassembled WGS sequence"/>
</dbReference>
<proteinExistence type="predicted"/>
<comment type="caution">
    <text evidence="2">The sequence shown here is derived from an EMBL/GenBank/DDBJ whole genome shotgun (WGS) entry which is preliminary data.</text>
</comment>
<reference evidence="2 3" key="1">
    <citation type="submission" date="2023-07" db="EMBL/GenBank/DDBJ databases">
        <title>Genomic Encyclopedia of Type Strains, Phase IV (KMG-IV): sequencing the most valuable type-strain genomes for metagenomic binning, comparative biology and taxonomic classification.</title>
        <authorList>
            <person name="Goeker M."/>
        </authorList>
    </citation>
    <scope>NUCLEOTIDE SEQUENCE [LARGE SCALE GENOMIC DNA]</scope>
    <source>
        <strain evidence="2 3">DSM 18695</strain>
    </source>
</reference>
<name>A0ABU0IXI2_9CAUL</name>
<evidence type="ECO:0000313" key="3">
    <source>
        <dbReference type="Proteomes" id="UP001228905"/>
    </source>
</evidence>